<evidence type="ECO:0000256" key="1">
    <source>
        <dbReference type="SAM" id="MobiDB-lite"/>
    </source>
</evidence>
<gene>
    <name evidence="2" type="ORF">RJ641_034405</name>
</gene>
<dbReference type="Proteomes" id="UP001370490">
    <property type="component" value="Unassembled WGS sequence"/>
</dbReference>
<proteinExistence type="predicted"/>
<evidence type="ECO:0000313" key="3">
    <source>
        <dbReference type="Proteomes" id="UP001370490"/>
    </source>
</evidence>
<protein>
    <submittedName>
        <fullName evidence="2">Uncharacterized protein</fullName>
    </submittedName>
</protein>
<dbReference type="AlphaFoldDB" id="A0AAN8VHN5"/>
<evidence type="ECO:0000313" key="2">
    <source>
        <dbReference type="EMBL" id="KAK6934250.1"/>
    </source>
</evidence>
<sequence length="173" mass="19273">MRDQENIPPEKNAHQTTPGKVYIGAKKELGNGNDMGPRRRQFRMMTGRNMDHPKFQNGGGVFLFGSGDDGSRSSSAYSDICTYAAHHFARICEVLVERSVTSTLNSGFLTPSRDRLVVALGLDLFAVSDEKFMDMFASPGAIDILQNERQSLQKRQKILQSCLNEFKNVARAL</sequence>
<feature type="region of interest" description="Disordered" evidence="1">
    <location>
        <begin position="1"/>
        <end position="38"/>
    </location>
</feature>
<accession>A0AAN8VHN5</accession>
<comment type="caution">
    <text evidence="2">The sequence shown here is derived from an EMBL/GenBank/DDBJ whole genome shotgun (WGS) entry which is preliminary data.</text>
</comment>
<reference evidence="2 3" key="1">
    <citation type="submission" date="2023-12" db="EMBL/GenBank/DDBJ databases">
        <title>A high-quality genome assembly for Dillenia turbinata (Dilleniales).</title>
        <authorList>
            <person name="Chanderbali A."/>
        </authorList>
    </citation>
    <scope>NUCLEOTIDE SEQUENCE [LARGE SCALE GENOMIC DNA]</scope>
    <source>
        <strain evidence="2">LSX21</strain>
        <tissue evidence="2">Leaf</tissue>
    </source>
</reference>
<organism evidence="2 3">
    <name type="scientific">Dillenia turbinata</name>
    <dbReference type="NCBI Taxonomy" id="194707"/>
    <lineage>
        <taxon>Eukaryota</taxon>
        <taxon>Viridiplantae</taxon>
        <taxon>Streptophyta</taxon>
        <taxon>Embryophyta</taxon>
        <taxon>Tracheophyta</taxon>
        <taxon>Spermatophyta</taxon>
        <taxon>Magnoliopsida</taxon>
        <taxon>eudicotyledons</taxon>
        <taxon>Gunneridae</taxon>
        <taxon>Pentapetalae</taxon>
        <taxon>Dilleniales</taxon>
        <taxon>Dilleniaceae</taxon>
        <taxon>Dillenia</taxon>
    </lineage>
</organism>
<name>A0AAN8VHN5_9MAGN</name>
<dbReference type="EMBL" id="JBAMMX010000008">
    <property type="protein sequence ID" value="KAK6934250.1"/>
    <property type="molecule type" value="Genomic_DNA"/>
</dbReference>
<keyword evidence="3" id="KW-1185">Reference proteome</keyword>